<dbReference type="InterPro" id="IPR006652">
    <property type="entry name" value="Kelch_1"/>
</dbReference>
<dbReference type="SUPFAM" id="SSF117281">
    <property type="entry name" value="Kelch motif"/>
    <property type="match status" value="1"/>
</dbReference>
<evidence type="ECO:0000259" key="1">
    <source>
        <dbReference type="Pfam" id="PF00646"/>
    </source>
</evidence>
<organism evidence="3 4">
    <name type="scientific">Microthlaspi erraticum</name>
    <dbReference type="NCBI Taxonomy" id="1685480"/>
    <lineage>
        <taxon>Eukaryota</taxon>
        <taxon>Viridiplantae</taxon>
        <taxon>Streptophyta</taxon>
        <taxon>Embryophyta</taxon>
        <taxon>Tracheophyta</taxon>
        <taxon>Spermatophyta</taxon>
        <taxon>Magnoliopsida</taxon>
        <taxon>eudicotyledons</taxon>
        <taxon>Gunneridae</taxon>
        <taxon>Pentapetalae</taxon>
        <taxon>rosids</taxon>
        <taxon>malvids</taxon>
        <taxon>Brassicales</taxon>
        <taxon>Brassicaceae</taxon>
        <taxon>Coluteocarpeae</taxon>
        <taxon>Microthlaspi</taxon>
    </lineage>
</organism>
<dbReference type="InterPro" id="IPR015915">
    <property type="entry name" value="Kelch-typ_b-propeller"/>
</dbReference>
<evidence type="ECO:0000259" key="2">
    <source>
        <dbReference type="Pfam" id="PF25210"/>
    </source>
</evidence>
<sequence length="267" mass="30473">MSATIIVFFTEIILARVSRWNYPSLCLVSKRFHSLLSSMQFYKTRSQIGAKETCAYVCLNFRSSPCPSWFSLFTKPNQTLTEHRGEIRFPKDPSGNSVVPTPFSSSHSHHTTCQSNFSIGSEIYISGGPWEEPSSSVQIFDCRSHTWRNGPNMTVAREDACARFRNEKIYVMGGCDIDEYSASWIEVFDMTSQSWTAFPGPGADEAELRNLLHGGYDYNIVNVSQGKLYVNIDEKEYTYELKDGTWKVVRQQSSSLLKSERCNFYMK</sequence>
<keyword evidence="4" id="KW-1185">Reference proteome</keyword>
<comment type="caution">
    <text evidence="3">The sequence shown here is derived from an EMBL/GenBank/DDBJ whole genome shotgun (WGS) entry which is preliminary data.</text>
</comment>
<dbReference type="EMBL" id="CACVBM020000366">
    <property type="protein sequence ID" value="CAA7018272.1"/>
    <property type="molecule type" value="Genomic_DNA"/>
</dbReference>
<dbReference type="Gene3D" id="2.120.10.80">
    <property type="entry name" value="Kelch-type beta propeller"/>
    <property type="match status" value="1"/>
</dbReference>
<evidence type="ECO:0008006" key="5">
    <source>
        <dbReference type="Google" id="ProtNLM"/>
    </source>
</evidence>
<dbReference type="InterPro" id="IPR057499">
    <property type="entry name" value="Kelch_FKB95"/>
</dbReference>
<dbReference type="InterPro" id="IPR001810">
    <property type="entry name" value="F-box_dom"/>
</dbReference>
<dbReference type="OrthoDB" id="45365at2759"/>
<feature type="domain" description="F-box" evidence="1">
    <location>
        <begin position="12"/>
        <end position="43"/>
    </location>
</feature>
<protein>
    <recommendedName>
        <fullName evidence="5">F-box domain-containing protein</fullName>
    </recommendedName>
</protein>
<dbReference type="PANTHER" id="PTHR24414:SF138">
    <property type="entry name" value="F-BOX DOMAIN-CONTAINING PROTEIN"/>
    <property type="match status" value="1"/>
</dbReference>
<feature type="domain" description="FKB95-like N-terminal Kelch" evidence="2">
    <location>
        <begin position="69"/>
        <end position="259"/>
    </location>
</feature>
<dbReference type="Pfam" id="PF00646">
    <property type="entry name" value="F-box"/>
    <property type="match status" value="1"/>
</dbReference>
<dbReference type="Proteomes" id="UP000467841">
    <property type="component" value="Unassembled WGS sequence"/>
</dbReference>
<reference evidence="3" key="1">
    <citation type="submission" date="2020-01" db="EMBL/GenBank/DDBJ databases">
        <authorList>
            <person name="Mishra B."/>
        </authorList>
    </citation>
    <scope>NUCLEOTIDE SEQUENCE [LARGE SCALE GENOMIC DNA]</scope>
</reference>
<dbReference type="Pfam" id="PF25210">
    <property type="entry name" value="Kelch_FKB95"/>
    <property type="match status" value="1"/>
</dbReference>
<evidence type="ECO:0000313" key="3">
    <source>
        <dbReference type="EMBL" id="CAA7018272.1"/>
    </source>
</evidence>
<dbReference type="SMART" id="SM00612">
    <property type="entry name" value="Kelch"/>
    <property type="match status" value="1"/>
</dbReference>
<proteinExistence type="predicted"/>
<gene>
    <name evidence="3" type="ORF">MERR_LOCUS5507</name>
</gene>
<dbReference type="PANTHER" id="PTHR24414">
    <property type="entry name" value="F-BOX/KELCH-REPEAT PROTEIN SKIP4"/>
    <property type="match status" value="1"/>
</dbReference>
<evidence type="ECO:0000313" key="4">
    <source>
        <dbReference type="Proteomes" id="UP000467841"/>
    </source>
</evidence>
<dbReference type="AlphaFoldDB" id="A0A6D2HUL2"/>
<dbReference type="InterPro" id="IPR050354">
    <property type="entry name" value="F-box/kelch-repeat_ARATH"/>
</dbReference>
<name>A0A6D2HUL2_9BRAS</name>
<accession>A0A6D2HUL2</accession>